<dbReference type="EMBL" id="JAGKSB010000009">
    <property type="protein sequence ID" value="MBP3943719.1"/>
    <property type="molecule type" value="Genomic_DNA"/>
</dbReference>
<evidence type="ECO:0000256" key="1">
    <source>
        <dbReference type="SAM" id="SignalP"/>
    </source>
</evidence>
<feature type="signal peptide" evidence="1">
    <location>
        <begin position="1"/>
        <end position="26"/>
    </location>
</feature>
<dbReference type="PROSITE" id="PS51257">
    <property type="entry name" value="PROKAR_LIPOPROTEIN"/>
    <property type="match status" value="1"/>
</dbReference>
<dbReference type="RefSeq" id="WP_353547221.1">
    <property type="nucleotide sequence ID" value="NZ_JAGKSB010000009.1"/>
</dbReference>
<evidence type="ECO:0000313" key="2">
    <source>
        <dbReference type="EMBL" id="MBP3943719.1"/>
    </source>
</evidence>
<organism evidence="2 3">
    <name type="scientific">Rhinopithecimicrobium faecis</name>
    <dbReference type="NCBI Taxonomy" id="2820698"/>
    <lineage>
        <taxon>Bacteria</taxon>
        <taxon>Pseudomonadati</taxon>
        <taxon>Bacteroidota</taxon>
        <taxon>Sphingobacteriia</taxon>
        <taxon>Sphingobacteriales</taxon>
        <taxon>Sphingobacteriaceae</taxon>
        <taxon>Rhinopithecimicrobium</taxon>
    </lineage>
</organism>
<sequence length="127" mass="13516">MRKKPASTIKLVLISSILASCGHVSAQNAINNEQQAAPKQRLFMRADTTAVYTEVTDNYKQQQTRSGGMGSALLWYMAFRHMGGAMGYANNSLHPSSVAGTNVQKASAFKAQRGGFGQTVGKSSASS</sequence>
<proteinExistence type="predicted"/>
<evidence type="ECO:0000313" key="3">
    <source>
        <dbReference type="Proteomes" id="UP000679691"/>
    </source>
</evidence>
<gene>
    <name evidence="2" type="ORF">J5U18_09110</name>
</gene>
<dbReference type="AlphaFoldDB" id="A0A8T4HA04"/>
<feature type="chain" id="PRO_5035858237" evidence="1">
    <location>
        <begin position="27"/>
        <end position="127"/>
    </location>
</feature>
<reference evidence="2" key="1">
    <citation type="submission" date="2021-03" db="EMBL/GenBank/DDBJ databases">
        <authorList>
            <person name="Lu T."/>
            <person name="Wang Q."/>
            <person name="Han X."/>
        </authorList>
    </citation>
    <scope>NUCLEOTIDE SEQUENCE</scope>
    <source>
        <strain evidence="2">WQ 2009</strain>
    </source>
</reference>
<name>A0A8T4HA04_9SPHI</name>
<keyword evidence="1" id="KW-0732">Signal</keyword>
<dbReference type="Proteomes" id="UP000679691">
    <property type="component" value="Unassembled WGS sequence"/>
</dbReference>
<comment type="caution">
    <text evidence="2">The sequence shown here is derived from an EMBL/GenBank/DDBJ whole genome shotgun (WGS) entry which is preliminary data.</text>
</comment>
<accession>A0A8T4HA04</accession>
<protein>
    <submittedName>
        <fullName evidence="2">Uncharacterized protein</fullName>
    </submittedName>
</protein>
<keyword evidence="3" id="KW-1185">Reference proteome</keyword>